<dbReference type="AlphaFoldDB" id="W2Q0T0"/>
<proteinExistence type="predicted"/>
<dbReference type="PROSITE" id="PS51257">
    <property type="entry name" value="PROKAR_LIPOPROTEIN"/>
    <property type="match status" value="1"/>
</dbReference>
<dbReference type="RefSeq" id="XP_008908214.1">
    <property type="nucleotide sequence ID" value="XM_008909966.1"/>
</dbReference>
<dbReference type="GeneID" id="20182185"/>
<dbReference type="VEuPathDB" id="FungiDB:PPTG_12762"/>
<reference evidence="3" key="1">
    <citation type="submission" date="2011-12" db="EMBL/GenBank/DDBJ databases">
        <authorList>
            <consortium name="The Broad Institute Genome Sequencing Platform"/>
            <person name="Russ C."/>
            <person name="Tyler B."/>
            <person name="Panabieres F."/>
            <person name="Shan W."/>
            <person name="Tripathy S."/>
            <person name="Grunwald N."/>
            <person name="Machado M."/>
            <person name="Young S.K."/>
            <person name="Zeng Q."/>
            <person name="Gargeya S."/>
            <person name="Fitzgerald M."/>
            <person name="Haas B."/>
            <person name="Abouelleil A."/>
            <person name="Alvarado L."/>
            <person name="Arachchi H.M."/>
            <person name="Berlin A."/>
            <person name="Chapman S.B."/>
            <person name="Gearin G."/>
            <person name="Goldberg J."/>
            <person name="Griggs A."/>
            <person name="Gujja S."/>
            <person name="Hansen M."/>
            <person name="Heiman D."/>
            <person name="Howarth C."/>
            <person name="Larimer J."/>
            <person name="Lui A."/>
            <person name="MacDonald P.J.P."/>
            <person name="McCowen C."/>
            <person name="Montmayeur A."/>
            <person name="Murphy C."/>
            <person name="Neiman D."/>
            <person name="Pearson M."/>
            <person name="Priest M."/>
            <person name="Roberts A."/>
            <person name="Saif S."/>
            <person name="Shea T."/>
            <person name="Sisk P."/>
            <person name="Stolte C."/>
            <person name="Sykes S."/>
            <person name="Wortman J."/>
            <person name="Nusbaum C."/>
            <person name="Birren B."/>
        </authorList>
    </citation>
    <scope>NUCLEOTIDE SEQUENCE [LARGE SCALE GENOMIC DNA]</scope>
    <source>
        <strain evidence="3">INRA-310</strain>
    </source>
</reference>
<dbReference type="OrthoDB" id="128648at2759"/>
<evidence type="ECO:0000313" key="3">
    <source>
        <dbReference type="Proteomes" id="UP000018817"/>
    </source>
</evidence>
<accession>W2Q0T0</accession>
<name>W2Q0T0_PHYN3</name>
<feature type="chain" id="PRO_5004822073" description="RxLR effector protein" evidence="1">
    <location>
        <begin position="21"/>
        <end position="553"/>
    </location>
</feature>
<protein>
    <recommendedName>
        <fullName evidence="4">RxLR effector protein</fullName>
    </recommendedName>
</protein>
<sequence length="553" mass="62327">MRFYWIVLLIIATFVACTTSKTITNSFSAVADNQNNGRLLMANSAIYEHGGERANFGSFVGSLKKGTSKLAESARLQKFLLQKRNGVEVMKSLKFGYSVQTALKSSKLETLNKYITKFNKKHPDDPISMIGIFRERYGEDAVVKALVSAEMNVESAPNVAKQLQADQLSIWLNSDKSVDDVFQLLKIVQRFDPPAKLDSPKLELLDEYIAKLNSERHGHETLLDALKRGFGGDDKLVSILARAKESPRTVDKAKGLERGLLQQWGQEKLDPTRVMKLLKLDDNPGDALESGKLETFEKYIAQLNKNNPDKEVTLVGMLASKYGEIGVAEASAFTLKYGVANTMNVDTSTDLMAAKLQKQQLELWLNGGMTVDDVFKLLKFEERVRFGTGLKLDTLDEFILLYNRVKKADETLEDVLTRGLGNDGRVAEMLAKLDALDSSETKKQARKLQKRLFSKWMEEDVKPTSVFSKIFKISEADASDTQNTVASHFKDYYDNVQPTFTDPRHPQYWHLRSDLGLKRTHTGLEFLRSPELKTLDDHIVKLNSKQQDHETVS</sequence>
<feature type="signal peptide" evidence="1">
    <location>
        <begin position="1"/>
        <end position="20"/>
    </location>
</feature>
<gene>
    <name evidence="2" type="ORF">PPTG_12762</name>
</gene>
<dbReference type="EMBL" id="KI669595">
    <property type="protein sequence ID" value="ETN06722.1"/>
    <property type="molecule type" value="Genomic_DNA"/>
</dbReference>
<dbReference type="OMA" id="YGVANTM"/>
<reference evidence="2 3" key="2">
    <citation type="submission" date="2013-11" db="EMBL/GenBank/DDBJ databases">
        <title>The Genome Sequence of Phytophthora parasitica INRA-310.</title>
        <authorList>
            <consortium name="The Broad Institute Genomics Platform"/>
            <person name="Russ C."/>
            <person name="Tyler B."/>
            <person name="Panabieres F."/>
            <person name="Shan W."/>
            <person name="Tripathy S."/>
            <person name="Grunwald N."/>
            <person name="Machado M."/>
            <person name="Johnson C.S."/>
            <person name="Arredondo F."/>
            <person name="Hong C."/>
            <person name="Coffey M."/>
            <person name="Young S.K."/>
            <person name="Zeng Q."/>
            <person name="Gargeya S."/>
            <person name="Fitzgerald M."/>
            <person name="Abouelleil A."/>
            <person name="Alvarado L."/>
            <person name="Chapman S.B."/>
            <person name="Gainer-Dewar J."/>
            <person name="Goldberg J."/>
            <person name="Griggs A."/>
            <person name="Gujja S."/>
            <person name="Hansen M."/>
            <person name="Howarth C."/>
            <person name="Imamovic A."/>
            <person name="Ireland A."/>
            <person name="Larimer J."/>
            <person name="McCowan C."/>
            <person name="Murphy C."/>
            <person name="Pearson M."/>
            <person name="Poon T.W."/>
            <person name="Priest M."/>
            <person name="Roberts A."/>
            <person name="Saif S."/>
            <person name="Shea T."/>
            <person name="Sykes S."/>
            <person name="Wortman J."/>
            <person name="Nusbaum C."/>
            <person name="Birren B."/>
        </authorList>
    </citation>
    <scope>NUCLEOTIDE SEQUENCE [LARGE SCALE GENOMIC DNA]</scope>
    <source>
        <strain evidence="2 3">INRA-310</strain>
    </source>
</reference>
<evidence type="ECO:0000256" key="1">
    <source>
        <dbReference type="SAM" id="SignalP"/>
    </source>
</evidence>
<dbReference type="Proteomes" id="UP000018817">
    <property type="component" value="Unassembled WGS sequence"/>
</dbReference>
<evidence type="ECO:0008006" key="4">
    <source>
        <dbReference type="Google" id="ProtNLM"/>
    </source>
</evidence>
<evidence type="ECO:0000313" key="2">
    <source>
        <dbReference type="EMBL" id="ETN06722.1"/>
    </source>
</evidence>
<keyword evidence="1" id="KW-0732">Signal</keyword>
<organism evidence="2 3">
    <name type="scientific">Phytophthora nicotianae (strain INRA-310)</name>
    <name type="common">Phytophthora parasitica</name>
    <dbReference type="NCBI Taxonomy" id="761204"/>
    <lineage>
        <taxon>Eukaryota</taxon>
        <taxon>Sar</taxon>
        <taxon>Stramenopiles</taxon>
        <taxon>Oomycota</taxon>
        <taxon>Peronosporomycetes</taxon>
        <taxon>Peronosporales</taxon>
        <taxon>Peronosporaceae</taxon>
        <taxon>Phytophthora</taxon>
    </lineage>
</organism>